<sequence>MAKVSLDLSHLQYILAQLPVESDTTIGKQARSIIEKSISSIHRSNESQEFQWFYDPHNQDEPLKKFIRLPMSVQLLHVSEFFGEFSDPVYIRVINALEGRNCQYIHHLMALTIFQISCTRRLGDRSHLAILRALEQKKEPLC</sequence>
<name>A0A7Y6BUM2_9BACL</name>
<gene>
    <name evidence="1" type="ORF">HP552_08800</name>
</gene>
<proteinExistence type="predicted"/>
<dbReference type="EMBL" id="JABMCB010000169">
    <property type="protein sequence ID" value="NUU75328.1"/>
    <property type="molecule type" value="Genomic_DNA"/>
</dbReference>
<dbReference type="RefSeq" id="WP_175395156.1">
    <property type="nucleotide sequence ID" value="NZ_JABMCB010000169.1"/>
</dbReference>
<dbReference type="Proteomes" id="UP000526125">
    <property type="component" value="Unassembled WGS sequence"/>
</dbReference>
<dbReference type="AlphaFoldDB" id="A0A7Y6BUM2"/>
<protein>
    <submittedName>
        <fullName evidence="1">Uncharacterized protein</fullName>
    </submittedName>
</protein>
<accession>A0A7Y6BUM2</accession>
<keyword evidence="2" id="KW-1185">Reference proteome</keyword>
<organism evidence="1 2">
    <name type="scientific">Paenibacillus xylanilyticus</name>
    <dbReference type="NCBI Taxonomy" id="248903"/>
    <lineage>
        <taxon>Bacteria</taxon>
        <taxon>Bacillati</taxon>
        <taxon>Bacillota</taxon>
        <taxon>Bacilli</taxon>
        <taxon>Bacillales</taxon>
        <taxon>Paenibacillaceae</taxon>
        <taxon>Paenibacillus</taxon>
    </lineage>
</organism>
<reference evidence="1 2" key="1">
    <citation type="submission" date="2020-05" db="EMBL/GenBank/DDBJ databases">
        <title>Genome Sequencing of Type Strains.</title>
        <authorList>
            <person name="Lemaire J.F."/>
            <person name="Inderbitzin P."/>
            <person name="Gregorio O.A."/>
            <person name="Collins S.B."/>
            <person name="Wespe N."/>
            <person name="Knight-Connoni V."/>
        </authorList>
    </citation>
    <scope>NUCLEOTIDE SEQUENCE [LARGE SCALE GENOMIC DNA]</scope>
    <source>
        <strain evidence="1 2">LMG 21957</strain>
    </source>
</reference>
<comment type="caution">
    <text evidence="1">The sequence shown here is derived from an EMBL/GenBank/DDBJ whole genome shotgun (WGS) entry which is preliminary data.</text>
</comment>
<evidence type="ECO:0000313" key="2">
    <source>
        <dbReference type="Proteomes" id="UP000526125"/>
    </source>
</evidence>
<evidence type="ECO:0000313" key="1">
    <source>
        <dbReference type="EMBL" id="NUU75328.1"/>
    </source>
</evidence>